<feature type="binding site" evidence="15">
    <location>
        <position position="113"/>
    </location>
    <ligand>
        <name>Mg(2+)</name>
        <dbReference type="ChEBI" id="CHEBI:18420"/>
        <label>1</label>
        <note>catalytic</note>
    </ligand>
</feature>
<dbReference type="AlphaFoldDB" id="A0A922SG04"/>
<comment type="similarity">
    <text evidence="5">Belongs to the inositol monophosphatase superfamily.</text>
</comment>
<evidence type="ECO:0000256" key="6">
    <source>
        <dbReference type="ARBA" id="ARBA00013106"/>
    </source>
</evidence>
<evidence type="ECO:0000256" key="11">
    <source>
        <dbReference type="ARBA" id="ARBA00022989"/>
    </source>
</evidence>
<dbReference type="Pfam" id="PF00459">
    <property type="entry name" value="Inositol_P"/>
    <property type="match status" value="1"/>
</dbReference>
<name>A0A922SG04_SPOEX</name>
<keyword evidence="10 15" id="KW-0460">Magnesium</keyword>
<accession>A0A922SG04</accession>
<dbReference type="InterPro" id="IPR050725">
    <property type="entry name" value="CysQ/Inositol_MonoPase"/>
</dbReference>
<evidence type="ECO:0000256" key="10">
    <source>
        <dbReference type="ARBA" id="ARBA00022842"/>
    </source>
</evidence>
<organism evidence="17 18">
    <name type="scientific">Spodoptera exigua</name>
    <name type="common">Beet armyworm</name>
    <name type="synonym">Noctua fulgens</name>
    <dbReference type="NCBI Taxonomy" id="7107"/>
    <lineage>
        <taxon>Eukaryota</taxon>
        <taxon>Metazoa</taxon>
        <taxon>Ecdysozoa</taxon>
        <taxon>Arthropoda</taxon>
        <taxon>Hexapoda</taxon>
        <taxon>Insecta</taxon>
        <taxon>Pterygota</taxon>
        <taxon>Neoptera</taxon>
        <taxon>Endopterygota</taxon>
        <taxon>Lepidoptera</taxon>
        <taxon>Glossata</taxon>
        <taxon>Ditrysia</taxon>
        <taxon>Noctuoidea</taxon>
        <taxon>Noctuidae</taxon>
        <taxon>Amphipyrinae</taxon>
        <taxon>Spodoptera</taxon>
    </lineage>
</organism>
<keyword evidence="12 16" id="KW-0472">Membrane</keyword>
<evidence type="ECO:0000313" key="17">
    <source>
        <dbReference type="EMBL" id="KAH9636421.1"/>
    </source>
</evidence>
<comment type="pathway">
    <text evidence="4">Polyol metabolism; myo-inositol biosynthesis; myo-inositol from D-glucose 6-phosphate: step 2/2.</text>
</comment>
<evidence type="ECO:0000256" key="1">
    <source>
        <dbReference type="ARBA" id="ARBA00001033"/>
    </source>
</evidence>
<dbReference type="EC" id="3.1.3.25" evidence="6"/>
<dbReference type="PROSITE" id="PS00630">
    <property type="entry name" value="IMP_2"/>
    <property type="match status" value="1"/>
</dbReference>
<keyword evidence="9" id="KW-0378">Hydrolase</keyword>
<dbReference type="InterPro" id="IPR020550">
    <property type="entry name" value="Inositol_monophosphatase_CS"/>
</dbReference>
<dbReference type="GO" id="GO:0005737">
    <property type="term" value="C:cytoplasm"/>
    <property type="evidence" value="ECO:0007669"/>
    <property type="project" value="UniProtKB-ARBA"/>
</dbReference>
<dbReference type="GO" id="GO:0016020">
    <property type="term" value="C:membrane"/>
    <property type="evidence" value="ECO:0007669"/>
    <property type="project" value="UniProtKB-SubCell"/>
</dbReference>
<comment type="cofactor">
    <cofactor evidence="2 15">
        <name>Mg(2+)</name>
        <dbReference type="ChEBI" id="CHEBI:18420"/>
    </cofactor>
</comment>
<evidence type="ECO:0000256" key="16">
    <source>
        <dbReference type="SAM" id="Phobius"/>
    </source>
</evidence>
<dbReference type="GO" id="GO:0052834">
    <property type="term" value="F:inositol monophosphate phosphatase activity"/>
    <property type="evidence" value="ECO:0007669"/>
    <property type="project" value="UniProtKB-EC"/>
</dbReference>
<proteinExistence type="inferred from homology"/>
<keyword evidence="8 15" id="KW-0479">Metal-binding</keyword>
<dbReference type="GO" id="GO:0046872">
    <property type="term" value="F:metal ion binding"/>
    <property type="evidence" value="ECO:0007669"/>
    <property type="project" value="UniProtKB-KW"/>
</dbReference>
<evidence type="ECO:0000256" key="7">
    <source>
        <dbReference type="ARBA" id="ARBA00022692"/>
    </source>
</evidence>
<dbReference type="Proteomes" id="UP000814243">
    <property type="component" value="Unassembled WGS sequence"/>
</dbReference>
<comment type="catalytic activity">
    <reaction evidence="1">
        <text>a myo-inositol phosphate + H2O = myo-inositol + phosphate</text>
        <dbReference type="Rhea" id="RHEA:24056"/>
        <dbReference type="ChEBI" id="CHEBI:15377"/>
        <dbReference type="ChEBI" id="CHEBI:17268"/>
        <dbReference type="ChEBI" id="CHEBI:43474"/>
        <dbReference type="ChEBI" id="CHEBI:84139"/>
        <dbReference type="EC" id="3.1.3.25"/>
    </reaction>
</comment>
<comment type="caution">
    <text evidence="17">The sequence shown here is derived from an EMBL/GenBank/DDBJ whole genome shotgun (WGS) entry which is preliminary data.</text>
</comment>
<comment type="subcellular location">
    <subcellularLocation>
        <location evidence="3">Membrane</location>
        <topology evidence="3">Single-pass membrane protein</topology>
    </subcellularLocation>
</comment>
<feature type="binding site" evidence="15">
    <location>
        <position position="161"/>
    </location>
    <ligand>
        <name>Mg(2+)</name>
        <dbReference type="ChEBI" id="CHEBI:18420"/>
        <label>1</label>
        <note>catalytic</note>
    </ligand>
</feature>
<feature type="transmembrane region" description="Helical" evidence="16">
    <location>
        <begin position="12"/>
        <end position="29"/>
    </location>
</feature>
<evidence type="ECO:0000256" key="15">
    <source>
        <dbReference type="PIRSR" id="PIRSR600760-2"/>
    </source>
</evidence>
<feature type="binding site" evidence="15">
    <location>
        <position position="160"/>
    </location>
    <ligand>
        <name>Mg(2+)</name>
        <dbReference type="ChEBI" id="CHEBI:18420"/>
        <label>1</label>
        <note>catalytic</note>
    </ligand>
</feature>
<evidence type="ECO:0000256" key="8">
    <source>
        <dbReference type="ARBA" id="ARBA00022723"/>
    </source>
</evidence>
<dbReference type="SUPFAM" id="SSF56655">
    <property type="entry name" value="Carbohydrate phosphatase"/>
    <property type="match status" value="1"/>
</dbReference>
<feature type="binding site" evidence="15">
    <location>
        <position position="158"/>
    </location>
    <ligand>
        <name>Mg(2+)</name>
        <dbReference type="ChEBI" id="CHEBI:18420"/>
        <label>1</label>
        <note>catalytic</note>
    </ligand>
</feature>
<evidence type="ECO:0000256" key="14">
    <source>
        <dbReference type="ARBA" id="ARBA00042949"/>
    </source>
</evidence>
<dbReference type="PANTHER" id="PTHR43028">
    <property type="entry name" value="3'(2'),5'-BISPHOSPHATE NUCLEOTIDASE 1"/>
    <property type="match status" value="1"/>
</dbReference>
<evidence type="ECO:0000256" key="2">
    <source>
        <dbReference type="ARBA" id="ARBA00001946"/>
    </source>
</evidence>
<evidence type="ECO:0000313" key="18">
    <source>
        <dbReference type="Proteomes" id="UP000814243"/>
    </source>
</evidence>
<dbReference type="PANTHER" id="PTHR43028:SF4">
    <property type="entry name" value="INOSITOL MONOPHOSPHATASE 3"/>
    <property type="match status" value="1"/>
</dbReference>
<evidence type="ECO:0000256" key="4">
    <source>
        <dbReference type="ARBA" id="ARBA00005152"/>
    </source>
</evidence>
<dbReference type="FunFam" id="3.30.540.10:FF:000012">
    <property type="entry name" value="Blast:Putative inositol monophosphatase 3"/>
    <property type="match status" value="1"/>
</dbReference>
<keyword evidence="7 16" id="KW-0812">Transmembrane</keyword>
<gene>
    <name evidence="17" type="ORF">HF086_013475</name>
</gene>
<reference evidence="17" key="1">
    <citation type="journal article" date="2021" name="G3 (Bethesda)">
        <title>Genome and transcriptome analysis of the beet armyworm Spodoptera exigua reveals targets for pest control. .</title>
        <authorList>
            <person name="Simon S."/>
            <person name="Breeschoten T."/>
            <person name="Jansen H.J."/>
            <person name="Dirks R.P."/>
            <person name="Schranz M.E."/>
            <person name="Ros V.I.D."/>
        </authorList>
    </citation>
    <scope>NUCLEOTIDE SEQUENCE</scope>
    <source>
        <tissue evidence="17">Whole pupae</tissue>
    </source>
</reference>
<dbReference type="InterPro" id="IPR000760">
    <property type="entry name" value="Inositol_monophosphatase-like"/>
</dbReference>
<feature type="binding site" evidence="15">
    <location>
        <position position="282"/>
    </location>
    <ligand>
        <name>Mg(2+)</name>
        <dbReference type="ChEBI" id="CHEBI:18420"/>
        <label>1</label>
        <note>catalytic</note>
    </ligand>
</feature>
<dbReference type="GO" id="GO:0008254">
    <property type="term" value="F:3'-nucleotidase activity"/>
    <property type="evidence" value="ECO:0007669"/>
    <property type="project" value="TreeGrafter"/>
</dbReference>
<evidence type="ECO:0000256" key="12">
    <source>
        <dbReference type="ARBA" id="ARBA00023136"/>
    </source>
</evidence>
<evidence type="ECO:0000256" key="9">
    <source>
        <dbReference type="ARBA" id="ARBA00022801"/>
    </source>
</evidence>
<evidence type="ECO:0000256" key="13">
    <source>
        <dbReference type="ARBA" id="ARBA00042119"/>
    </source>
</evidence>
<evidence type="ECO:0000256" key="3">
    <source>
        <dbReference type="ARBA" id="ARBA00004167"/>
    </source>
</evidence>
<protein>
    <recommendedName>
        <fullName evidence="6">inositol-phosphate phosphatase</fullName>
        <ecNumber evidence="6">3.1.3.25</ecNumber>
    </recommendedName>
    <alternativeName>
        <fullName evidence="14">Inositol-1(or 4)-monophosphatase 3</fullName>
    </alternativeName>
    <alternativeName>
        <fullName evidence="13">Myo-inositol monophosphatase A3</fullName>
    </alternativeName>
</protein>
<evidence type="ECO:0000256" key="5">
    <source>
        <dbReference type="ARBA" id="ARBA00009759"/>
    </source>
</evidence>
<dbReference type="GO" id="GO:0012505">
    <property type="term" value="C:endomembrane system"/>
    <property type="evidence" value="ECO:0007669"/>
    <property type="project" value="TreeGrafter"/>
</dbReference>
<dbReference type="Gene3D" id="3.30.540.10">
    <property type="entry name" value="Fructose-1,6-Bisphosphatase, subunit A, domain 1"/>
    <property type="match status" value="1"/>
</dbReference>
<dbReference type="GO" id="GO:0046854">
    <property type="term" value="P:phosphatidylinositol phosphate biosynthetic process"/>
    <property type="evidence" value="ECO:0007669"/>
    <property type="project" value="InterPro"/>
</dbReference>
<sequence length="341" mass="37914">MNFGGTLRVNKFACFTLGFILFLIIYWRSGNAGFPLEKSDLINLKSLLKAAIQAAEMGGKKVLEGNSHELNIKSKGKTLEGVNDPVTDADYASHCAMYYSLKKTFEKLTVISEEHSKSDSGCENQQVIDVDKALPDNKMIDNMYDELVYMKDVTVWIDPLDATKEYTEGLYQYVTTMVCVAIKGVPIIGVIHYPFLPRTYWGWYTKKPSANMPMVPHKLENKEHPRVVISRSHPGKVEEIAKASFGPKTTVSTAAGAGYKVMEVVNGTYDVYLHATAIKKWDLCAGDAIIKSVHGKMTTIKGDTIDYSANSNVKVSGGILVTRYDHEYYQDKLPLELGGAR</sequence>
<dbReference type="Gene3D" id="3.40.190.80">
    <property type="match status" value="1"/>
</dbReference>
<keyword evidence="11 16" id="KW-1133">Transmembrane helix</keyword>
<dbReference type="EMBL" id="JACEFF010000500">
    <property type="protein sequence ID" value="KAH9636421.1"/>
    <property type="molecule type" value="Genomic_DNA"/>
</dbReference>